<dbReference type="STRING" id="1348624.GCA_001591545_01454"/>
<dbReference type="InterPro" id="IPR025889">
    <property type="entry name" value="GSP17M-like_dom"/>
</dbReference>
<name>A0A2X4ZGC3_LEDLE</name>
<reference evidence="2 3" key="1">
    <citation type="submission" date="2018-06" db="EMBL/GenBank/DDBJ databases">
        <authorList>
            <consortium name="Pathogen Informatics"/>
            <person name="Doyle S."/>
        </authorList>
    </citation>
    <scope>NUCLEOTIDE SEQUENCE [LARGE SCALE GENOMIC DNA]</scope>
    <source>
        <strain evidence="2 3">NCTC4824</strain>
    </source>
</reference>
<accession>A0A2X4ZGC3</accession>
<sequence length="139" mass="15035">MAAKVIGVFDSEREVINAIKQYQADGLDPNHFSVMARDEEKTEYIHEKTDVEEMEPVNEGAFGIIGGFLAGIGGGLYVPGMATPGVGPYIAAGPLASTFSGGSYEELKKMFTNLGLDEHSADNYIEELNEGKIILFLEE</sequence>
<dbReference type="EMBL" id="LS483476">
    <property type="protein sequence ID" value="SQI59504.1"/>
    <property type="molecule type" value="Genomic_DNA"/>
</dbReference>
<dbReference type="RefSeq" id="WP_066138980.1">
    <property type="nucleotide sequence ID" value="NZ_CBCSGM010000001.1"/>
</dbReference>
<proteinExistence type="predicted"/>
<dbReference type="Pfam" id="PF11181">
    <property type="entry name" value="YflT"/>
    <property type="match status" value="1"/>
</dbReference>
<dbReference type="AlphaFoldDB" id="A0A2X4ZGC3"/>
<keyword evidence="3" id="KW-1185">Reference proteome</keyword>
<gene>
    <name evidence="2" type="ORF">NCTC4824_02404</name>
</gene>
<evidence type="ECO:0000313" key="3">
    <source>
        <dbReference type="Proteomes" id="UP000249134"/>
    </source>
</evidence>
<feature type="domain" description="General stress protein 17M-like" evidence="1">
    <location>
        <begin position="5"/>
        <end position="69"/>
    </location>
</feature>
<dbReference type="KEGG" id="blen:NCTC4824_02404"/>
<protein>
    <submittedName>
        <fullName evidence="2">Heat induced stress protein YflT</fullName>
    </submittedName>
</protein>
<dbReference type="Proteomes" id="UP000249134">
    <property type="component" value="Chromosome 1"/>
</dbReference>
<organism evidence="2 3">
    <name type="scientific">Lederbergia lenta</name>
    <name type="common">Bacillus lentus</name>
    <dbReference type="NCBI Taxonomy" id="1467"/>
    <lineage>
        <taxon>Bacteria</taxon>
        <taxon>Bacillati</taxon>
        <taxon>Bacillota</taxon>
        <taxon>Bacilli</taxon>
        <taxon>Bacillales</taxon>
        <taxon>Bacillaceae</taxon>
        <taxon>Lederbergia</taxon>
    </lineage>
</organism>
<evidence type="ECO:0000313" key="2">
    <source>
        <dbReference type="EMBL" id="SQI59504.1"/>
    </source>
</evidence>
<evidence type="ECO:0000259" key="1">
    <source>
        <dbReference type="Pfam" id="PF11181"/>
    </source>
</evidence>